<dbReference type="InterPro" id="IPR004015">
    <property type="entry name" value="SKI-int_prot_SKIP_SNW-dom"/>
</dbReference>
<feature type="domain" description="SKI-interacting protein SKIP SNW" evidence="3">
    <location>
        <begin position="10"/>
        <end position="67"/>
    </location>
</feature>
<proteinExistence type="inferred from homology"/>
<dbReference type="Pfam" id="PF02731">
    <property type="entry name" value="SKIP_SNW"/>
    <property type="match status" value="1"/>
</dbReference>
<feature type="compositionally biased region" description="Low complexity" evidence="2">
    <location>
        <begin position="70"/>
        <end position="80"/>
    </location>
</feature>
<dbReference type="GO" id="GO:0000398">
    <property type="term" value="P:mRNA splicing, via spliceosome"/>
    <property type="evidence" value="ECO:0007669"/>
    <property type="project" value="InterPro"/>
</dbReference>
<dbReference type="InterPro" id="IPR017862">
    <property type="entry name" value="SKI-int_prot_SKIP"/>
</dbReference>
<dbReference type="Proteomes" id="UP000018201">
    <property type="component" value="Unassembled WGS sequence"/>
</dbReference>
<feature type="region of interest" description="Disordered" evidence="2">
    <location>
        <begin position="70"/>
        <end position="99"/>
    </location>
</feature>
<gene>
    <name evidence="4" type="ORF">EPH_0006830</name>
</gene>
<reference evidence="4" key="1">
    <citation type="submission" date="2013-10" db="EMBL/GenBank/DDBJ databases">
        <title>Genomic analysis of the causative agents of coccidiosis in chickens.</title>
        <authorList>
            <person name="Reid A.J."/>
            <person name="Blake D."/>
            <person name="Billington K."/>
            <person name="Browne H."/>
            <person name="Dunn M."/>
            <person name="Hung S."/>
            <person name="Kawahara F."/>
            <person name="Miranda-Saavedra D."/>
            <person name="Mourier T."/>
            <person name="Nagra H."/>
            <person name="Otto T.D."/>
            <person name="Rawlings N."/>
            <person name="Sanchez A."/>
            <person name="Sanders M."/>
            <person name="Subramaniam C."/>
            <person name="Tay Y."/>
            <person name="Dear P."/>
            <person name="Doerig C."/>
            <person name="Gruber A."/>
            <person name="Parkinson J."/>
            <person name="Shirley M."/>
            <person name="Wan K.L."/>
            <person name="Berriman M."/>
            <person name="Tomley F."/>
            <person name="Pain A."/>
        </authorList>
    </citation>
    <scope>NUCLEOTIDE SEQUENCE [LARGE SCALE GENOMIC DNA]</scope>
    <source>
        <strain evidence="4">Houghton</strain>
    </source>
</reference>
<accession>U6G7F1</accession>
<organism evidence="4 5">
    <name type="scientific">Eimeria praecox</name>
    <dbReference type="NCBI Taxonomy" id="51316"/>
    <lineage>
        <taxon>Eukaryota</taxon>
        <taxon>Sar</taxon>
        <taxon>Alveolata</taxon>
        <taxon>Apicomplexa</taxon>
        <taxon>Conoidasida</taxon>
        <taxon>Coccidia</taxon>
        <taxon>Eucoccidiorida</taxon>
        <taxon>Eimeriorina</taxon>
        <taxon>Eimeriidae</taxon>
        <taxon>Eimeria</taxon>
    </lineage>
</organism>
<evidence type="ECO:0000256" key="2">
    <source>
        <dbReference type="SAM" id="MobiDB-lite"/>
    </source>
</evidence>
<feature type="compositionally biased region" description="Basic and acidic residues" evidence="2">
    <location>
        <begin position="87"/>
        <end position="99"/>
    </location>
</feature>
<dbReference type="VEuPathDB" id="ToxoDB:EPH_0006830"/>
<reference evidence="4" key="2">
    <citation type="submission" date="2013-10" db="EMBL/GenBank/DDBJ databases">
        <authorList>
            <person name="Aslett M."/>
        </authorList>
    </citation>
    <scope>NUCLEOTIDE SEQUENCE [LARGE SCALE GENOMIC DNA]</scope>
    <source>
        <strain evidence="4">Houghton</strain>
    </source>
</reference>
<evidence type="ECO:0000313" key="5">
    <source>
        <dbReference type="Proteomes" id="UP000018201"/>
    </source>
</evidence>
<dbReference type="PANTHER" id="PTHR12096">
    <property type="entry name" value="NUCLEAR PROTEIN SKIP-RELATED"/>
    <property type="match status" value="1"/>
</dbReference>
<dbReference type="EMBL" id="HG691300">
    <property type="protein sequence ID" value="CDI76090.1"/>
    <property type="molecule type" value="Genomic_DNA"/>
</dbReference>
<evidence type="ECO:0000256" key="1">
    <source>
        <dbReference type="ARBA" id="ARBA00010197"/>
    </source>
</evidence>
<sequence>MYVLLVWLAVSVNDKFASLSEALYIAERQAREEIRLRNEVKKQKKIREEELREQQLRQLAAQARAERAQLLQQSRRAAGGDAEEEAERQQREQLAREREKDIERAVRLERSRGKRRDDSQRDISELVALGLPVDAKKQRTDSMFDARLFNQGGGTDSGYKGGEDDTYNLYDRPLFAQRGGAGIYQFSRDRENSELAAFAGADKTKYTRTGPVEFEKDVSDPFGLDNLLSEAHKK</sequence>
<evidence type="ECO:0000259" key="3">
    <source>
        <dbReference type="Pfam" id="PF02731"/>
    </source>
</evidence>
<dbReference type="GO" id="GO:0005681">
    <property type="term" value="C:spliceosomal complex"/>
    <property type="evidence" value="ECO:0007669"/>
    <property type="project" value="InterPro"/>
</dbReference>
<keyword evidence="5" id="KW-1185">Reference proteome</keyword>
<comment type="similarity">
    <text evidence="1">Belongs to the SNW family.</text>
</comment>
<name>U6G7F1_9EIME</name>
<protein>
    <submittedName>
        <fullName evidence="4">Transcriptional regulator Cwf13/SkiP, related</fullName>
    </submittedName>
</protein>
<evidence type="ECO:0000313" key="4">
    <source>
        <dbReference type="EMBL" id="CDI76090.1"/>
    </source>
</evidence>
<dbReference type="AlphaFoldDB" id="U6G7F1"/>
<dbReference type="OrthoDB" id="666364at2759"/>